<comment type="caution">
    <text evidence="1">The sequence shown here is derived from an EMBL/GenBank/DDBJ whole genome shotgun (WGS) entry which is preliminary data.</text>
</comment>
<protein>
    <submittedName>
        <fullName evidence="1">Uncharacterized protein</fullName>
    </submittedName>
</protein>
<accession>A0A317KY74</accession>
<dbReference type="OrthoDB" id="1955334at2"/>
<dbReference type="AlphaFoldDB" id="A0A317KY74"/>
<sequence>MPNKLEVATHLTDDEHRILLNVYHKHMNAMGEEERKQYALGNIKKVKGNVQEQCLEVYFKNGEWFKYFANGTWG</sequence>
<dbReference type="EMBL" id="QGTD01000008">
    <property type="protein sequence ID" value="PWU68293.1"/>
    <property type="molecule type" value="Genomic_DNA"/>
</dbReference>
<dbReference type="RefSeq" id="WP_109984008.1">
    <property type="nucleotide sequence ID" value="NZ_QGTD01000008.1"/>
</dbReference>
<dbReference type="Proteomes" id="UP000245624">
    <property type="component" value="Unassembled WGS sequence"/>
</dbReference>
<evidence type="ECO:0000313" key="2">
    <source>
        <dbReference type="Proteomes" id="UP000245624"/>
    </source>
</evidence>
<organism evidence="1 2">
    <name type="scientific">Gracilibacillus dipsosauri</name>
    <dbReference type="NCBI Taxonomy" id="178340"/>
    <lineage>
        <taxon>Bacteria</taxon>
        <taxon>Bacillati</taxon>
        <taxon>Bacillota</taxon>
        <taxon>Bacilli</taxon>
        <taxon>Bacillales</taxon>
        <taxon>Bacillaceae</taxon>
        <taxon>Gracilibacillus</taxon>
    </lineage>
</organism>
<name>A0A317KY74_9BACI</name>
<proteinExistence type="predicted"/>
<evidence type="ECO:0000313" key="1">
    <source>
        <dbReference type="EMBL" id="PWU68293.1"/>
    </source>
</evidence>
<gene>
    <name evidence="1" type="ORF">DLJ74_07510</name>
</gene>
<reference evidence="1 2" key="1">
    <citation type="submission" date="2018-05" db="EMBL/GenBank/DDBJ databases">
        <title>Genomic analysis of Gracilibacillus dipsosauri DD1 reveals novel features of a salt-tolerant amylase.</title>
        <authorList>
            <person name="Deutch C.E."/>
            <person name="Yang S."/>
        </authorList>
    </citation>
    <scope>NUCLEOTIDE SEQUENCE [LARGE SCALE GENOMIC DNA]</scope>
    <source>
        <strain evidence="1 2">DD1</strain>
    </source>
</reference>
<keyword evidence="2" id="KW-1185">Reference proteome</keyword>